<sequence length="142" mass="15343">MEQASRRVKKLKELHLNDNNFTGVLPDQVGRWASLLILDLSNNKITGKLPSDIGTLNNLITLDVSDNLLIGIVPSDVGKLSNLAGLNLRREQPNWTCGTHPPASLCPVFSTARTSSIAGLHKLTPSCCCAAFLPNLHHNSVP</sequence>
<gene>
    <name evidence="3" type="ORF">EJB05_57925</name>
</gene>
<dbReference type="Gene3D" id="3.80.10.10">
    <property type="entry name" value="Ribonuclease Inhibitor"/>
    <property type="match status" value="1"/>
</dbReference>
<keyword evidence="4" id="KW-1185">Reference proteome</keyword>
<dbReference type="SUPFAM" id="SSF52058">
    <property type="entry name" value="L domain-like"/>
    <property type="match status" value="1"/>
</dbReference>
<dbReference type="InterPro" id="IPR052592">
    <property type="entry name" value="LRR-RLK"/>
</dbReference>
<dbReference type="PANTHER" id="PTHR48054:SF94">
    <property type="entry name" value="LEUCINE-RICH REPEAT RECEPTOR-LIKE PROTEIN FASCIATED EAR2"/>
    <property type="match status" value="1"/>
</dbReference>
<evidence type="ECO:0000313" key="3">
    <source>
        <dbReference type="EMBL" id="TVT96849.1"/>
    </source>
</evidence>
<dbReference type="InterPro" id="IPR001611">
    <property type="entry name" value="Leu-rich_rpt"/>
</dbReference>
<comment type="caution">
    <text evidence="3">The sequence shown here is derived from an EMBL/GenBank/DDBJ whole genome shotgun (WGS) entry which is preliminary data.</text>
</comment>
<dbReference type="AlphaFoldDB" id="A0A5J9SCP5"/>
<dbReference type="PANTHER" id="PTHR48054">
    <property type="entry name" value="RECEPTOR KINASE-LIKE PROTEIN XA21"/>
    <property type="match status" value="1"/>
</dbReference>
<evidence type="ECO:0000256" key="1">
    <source>
        <dbReference type="ARBA" id="ARBA00022614"/>
    </source>
</evidence>
<dbReference type="Proteomes" id="UP000324897">
    <property type="component" value="Unassembled WGS sequence"/>
</dbReference>
<dbReference type="Gramene" id="TVT96849">
    <property type="protein sequence ID" value="TVT96849"/>
    <property type="gene ID" value="EJB05_57925"/>
</dbReference>
<proteinExistence type="predicted"/>
<dbReference type="PRINTS" id="PR00019">
    <property type="entry name" value="LEURICHRPT"/>
</dbReference>
<feature type="non-terminal residue" evidence="3">
    <location>
        <position position="1"/>
    </location>
</feature>
<evidence type="ECO:0000256" key="2">
    <source>
        <dbReference type="ARBA" id="ARBA00022737"/>
    </source>
</evidence>
<protein>
    <recommendedName>
        <fullName evidence="5">Leucine-rich repeat-containing N-terminal plant-type domain-containing protein</fullName>
    </recommendedName>
</protein>
<evidence type="ECO:0000313" key="4">
    <source>
        <dbReference type="Proteomes" id="UP000324897"/>
    </source>
</evidence>
<dbReference type="InterPro" id="IPR032675">
    <property type="entry name" value="LRR_dom_sf"/>
</dbReference>
<reference evidence="3 4" key="1">
    <citation type="journal article" date="2019" name="Sci. Rep.">
        <title>A high-quality genome of Eragrostis curvula grass provides insights into Poaceae evolution and supports new strategies to enhance forage quality.</title>
        <authorList>
            <person name="Carballo J."/>
            <person name="Santos B.A.C.M."/>
            <person name="Zappacosta D."/>
            <person name="Garbus I."/>
            <person name="Selva J.P."/>
            <person name="Gallo C.A."/>
            <person name="Diaz A."/>
            <person name="Albertini E."/>
            <person name="Caccamo M."/>
            <person name="Echenique V."/>
        </authorList>
    </citation>
    <scope>NUCLEOTIDE SEQUENCE [LARGE SCALE GENOMIC DNA]</scope>
    <source>
        <strain evidence="4">cv. Victoria</strain>
        <tissue evidence="3">Leaf</tissue>
    </source>
</reference>
<dbReference type="Pfam" id="PF13855">
    <property type="entry name" value="LRR_8"/>
    <property type="match status" value="1"/>
</dbReference>
<name>A0A5J9SCP5_9POAL</name>
<dbReference type="OrthoDB" id="695869at2759"/>
<keyword evidence="2" id="KW-0677">Repeat</keyword>
<evidence type="ECO:0008006" key="5">
    <source>
        <dbReference type="Google" id="ProtNLM"/>
    </source>
</evidence>
<dbReference type="FunFam" id="3.80.10.10:FF:000383">
    <property type="entry name" value="Leucine-rich repeat receptor protein kinase EMS1"/>
    <property type="match status" value="1"/>
</dbReference>
<keyword evidence="1" id="KW-0433">Leucine-rich repeat</keyword>
<organism evidence="3 4">
    <name type="scientific">Eragrostis curvula</name>
    <name type="common">weeping love grass</name>
    <dbReference type="NCBI Taxonomy" id="38414"/>
    <lineage>
        <taxon>Eukaryota</taxon>
        <taxon>Viridiplantae</taxon>
        <taxon>Streptophyta</taxon>
        <taxon>Embryophyta</taxon>
        <taxon>Tracheophyta</taxon>
        <taxon>Spermatophyta</taxon>
        <taxon>Magnoliopsida</taxon>
        <taxon>Liliopsida</taxon>
        <taxon>Poales</taxon>
        <taxon>Poaceae</taxon>
        <taxon>PACMAD clade</taxon>
        <taxon>Chloridoideae</taxon>
        <taxon>Eragrostideae</taxon>
        <taxon>Eragrostidinae</taxon>
        <taxon>Eragrostis</taxon>
    </lineage>
</organism>
<dbReference type="EMBL" id="RWGY01001120">
    <property type="protein sequence ID" value="TVT96849.1"/>
    <property type="molecule type" value="Genomic_DNA"/>
</dbReference>
<accession>A0A5J9SCP5</accession>